<dbReference type="RefSeq" id="WP_056979585.1">
    <property type="nucleotide sequence ID" value="NZ_AZDZ01000001.1"/>
</dbReference>
<organism evidence="3 4">
    <name type="scientific">Companilactobacillus nodensis DSM 19682 = JCM 14932 = NBRC 107160</name>
    <dbReference type="NCBI Taxonomy" id="1423775"/>
    <lineage>
        <taxon>Bacteria</taxon>
        <taxon>Bacillati</taxon>
        <taxon>Bacillota</taxon>
        <taxon>Bacilli</taxon>
        <taxon>Lactobacillales</taxon>
        <taxon>Lactobacillaceae</taxon>
        <taxon>Companilactobacillus</taxon>
    </lineage>
</organism>
<gene>
    <name evidence="3" type="ORF">FD03_GL000770</name>
</gene>
<keyword evidence="4" id="KW-1185">Reference proteome</keyword>
<dbReference type="InterPro" id="IPR012939">
    <property type="entry name" value="Glyco_hydro_92"/>
</dbReference>
<sequence>MNIENIDTRHGTNNSPDFSHGNTLPYTGVPFGMNYFCVQTTDEDTSWFFKPTDHKYSGIRLTHQPSPWIGDFQQLIFTAISESVDITDLNTISGSYDPERAIFQPNYLRIQDQRYDVTSELTASAYGANVRYTFNRHSNGFLLKVPKTGRFDVAGNQLSVTVQNYASDFSDDFNEFVKINFDATIKSTQQFQTELYDLFLVNFGDITELNVTLATSFISPKQAELNLDRINPNFDISVESAATEWQKYFDLIEVSDQNKQNISTFYHNLYRVFLFPQRCYELDQDNEPIHFDIYNKATKTGFLYMNNGFWDTSKTVYPLFSILIPETFKQMLDGFYNSYLESGFLPKWLAPDERGMMPGTLIDAVIADAAVKGLLSDDKLKLFLKAMIDSSTKKADNDKFGRQGTADYDRYGYLPADKYKESVNNTLDYAYSDFCISQVAKILGETDIQQKYLNSSMNYKNLFDPETGLMRAKLANGKFKEPFDSLSWGTDYTEGSAWQNSFSVFHDIDGLRDLYNDEDGFRDTLVELCNQAPAYHVGGYGFEIHEMTEMAQLNFGQLALSNQPSFHIPYLFMYTDKPEYTSILVKQLLNKFNDTINGYPGDEDNGSMSAWYIFSTLGFYPVCPGSGQYVVGSPQFDSVKLNLPNGKQTTIITKNNLPQNQFNHLESVNDHVSSDRYITHDQVISGGKIINRITLLP</sequence>
<dbReference type="Gene3D" id="3.30.2080.10">
    <property type="entry name" value="GH92 mannosidase domain"/>
    <property type="match status" value="1"/>
</dbReference>
<dbReference type="PANTHER" id="PTHR12143">
    <property type="entry name" value="PEPTIDE N-GLYCANASE PNGASE -RELATED"/>
    <property type="match status" value="1"/>
</dbReference>
<dbReference type="InterPro" id="IPR041371">
    <property type="entry name" value="GH92_N"/>
</dbReference>
<dbReference type="GO" id="GO:0005975">
    <property type="term" value="P:carbohydrate metabolic process"/>
    <property type="evidence" value="ECO:0007669"/>
    <property type="project" value="InterPro"/>
</dbReference>
<evidence type="ECO:0000313" key="3">
    <source>
        <dbReference type="EMBL" id="KRK81178.1"/>
    </source>
</evidence>
<dbReference type="Gene3D" id="2.70.98.10">
    <property type="match status" value="1"/>
</dbReference>
<comment type="caution">
    <text evidence="3">The sequence shown here is derived from an EMBL/GenBank/DDBJ whole genome shotgun (WGS) entry which is preliminary data.</text>
</comment>
<dbReference type="GO" id="GO:0005829">
    <property type="term" value="C:cytosol"/>
    <property type="evidence" value="ECO:0007669"/>
    <property type="project" value="TreeGrafter"/>
</dbReference>
<dbReference type="PATRIC" id="fig|1423775.4.peg.787"/>
<dbReference type="Proteomes" id="UP000051248">
    <property type="component" value="Unassembled WGS sequence"/>
</dbReference>
<proteinExistence type="predicted"/>
<feature type="domain" description="Glycosyl hydrolase family 92 N-terminal" evidence="2">
    <location>
        <begin position="6"/>
        <end position="193"/>
    </location>
</feature>
<dbReference type="GO" id="GO:0000224">
    <property type="term" value="F:peptide-N4-(N-acetyl-beta-glucosaminyl)asparagine amidase activity"/>
    <property type="evidence" value="ECO:0007669"/>
    <property type="project" value="TreeGrafter"/>
</dbReference>
<dbReference type="STRING" id="1423775.FD03_GL000770"/>
<dbReference type="Gene3D" id="1.20.1050.60">
    <property type="entry name" value="alpha-1,2-mannosidase"/>
    <property type="match status" value="1"/>
</dbReference>
<reference evidence="3 4" key="1">
    <citation type="journal article" date="2015" name="Genome Announc.">
        <title>Expanding the biotechnology potential of lactobacilli through comparative genomics of 213 strains and associated genera.</title>
        <authorList>
            <person name="Sun Z."/>
            <person name="Harris H.M."/>
            <person name="McCann A."/>
            <person name="Guo C."/>
            <person name="Argimon S."/>
            <person name="Zhang W."/>
            <person name="Yang X."/>
            <person name="Jeffery I.B."/>
            <person name="Cooney J.C."/>
            <person name="Kagawa T.F."/>
            <person name="Liu W."/>
            <person name="Song Y."/>
            <person name="Salvetti E."/>
            <person name="Wrobel A."/>
            <person name="Rasinkangas P."/>
            <person name="Parkhill J."/>
            <person name="Rea M.C."/>
            <person name="O'Sullivan O."/>
            <person name="Ritari J."/>
            <person name="Douillard F.P."/>
            <person name="Paul Ross R."/>
            <person name="Yang R."/>
            <person name="Briner A.E."/>
            <person name="Felis G.E."/>
            <person name="de Vos W.M."/>
            <person name="Barrangou R."/>
            <person name="Klaenhammer T.R."/>
            <person name="Caufield P.W."/>
            <person name="Cui Y."/>
            <person name="Zhang H."/>
            <person name="O'Toole P.W."/>
        </authorList>
    </citation>
    <scope>NUCLEOTIDE SEQUENCE [LARGE SCALE GENOMIC DNA]</scope>
    <source>
        <strain evidence="3 4">DSM 19682</strain>
    </source>
</reference>
<accession>A0A0R1KM81</accession>
<dbReference type="eggNOG" id="COG3537">
    <property type="taxonomic scope" value="Bacteria"/>
</dbReference>
<feature type="domain" description="Glycosyl hydrolase family 92" evidence="1">
    <location>
        <begin position="222"/>
        <end position="689"/>
    </location>
</feature>
<evidence type="ECO:0000259" key="1">
    <source>
        <dbReference type="Pfam" id="PF07971"/>
    </source>
</evidence>
<dbReference type="InterPro" id="IPR005887">
    <property type="entry name" value="GH92_a_mannosidase_put"/>
</dbReference>
<dbReference type="InterPro" id="IPR014718">
    <property type="entry name" value="GH-type_carb-bd"/>
</dbReference>
<dbReference type="GO" id="GO:0006516">
    <property type="term" value="P:glycoprotein catabolic process"/>
    <property type="evidence" value="ECO:0007669"/>
    <property type="project" value="TreeGrafter"/>
</dbReference>
<evidence type="ECO:0000259" key="2">
    <source>
        <dbReference type="Pfam" id="PF17678"/>
    </source>
</evidence>
<protein>
    <submittedName>
        <fullName evidence="3">Cell wall surface anchor family antigen</fullName>
    </submittedName>
</protein>
<dbReference type="SUPFAM" id="SSF48208">
    <property type="entry name" value="Six-hairpin glycosidases"/>
    <property type="match status" value="1"/>
</dbReference>
<evidence type="ECO:0000313" key="4">
    <source>
        <dbReference type="Proteomes" id="UP000051248"/>
    </source>
</evidence>
<dbReference type="EMBL" id="AZDZ01000001">
    <property type="protein sequence ID" value="KRK81178.1"/>
    <property type="molecule type" value="Genomic_DNA"/>
</dbReference>
<dbReference type="InterPro" id="IPR008928">
    <property type="entry name" value="6-hairpin_glycosidase_sf"/>
</dbReference>
<dbReference type="InterPro" id="IPR050883">
    <property type="entry name" value="PNGase"/>
</dbReference>
<dbReference type="GO" id="GO:0030246">
    <property type="term" value="F:carbohydrate binding"/>
    <property type="evidence" value="ECO:0007669"/>
    <property type="project" value="InterPro"/>
</dbReference>
<dbReference type="NCBIfam" id="TIGR01180">
    <property type="entry name" value="aman2_put"/>
    <property type="match status" value="1"/>
</dbReference>
<dbReference type="Pfam" id="PF17678">
    <property type="entry name" value="Glyco_hydro_92N"/>
    <property type="match status" value="1"/>
</dbReference>
<name>A0A0R1KM81_9LACO</name>
<dbReference type="PANTHER" id="PTHR12143:SF43">
    <property type="entry name" value="PUTATIVE-RELATED"/>
    <property type="match status" value="1"/>
</dbReference>
<dbReference type="Gene3D" id="1.20.1610.10">
    <property type="entry name" value="alpha-1,2-mannosidases domains"/>
    <property type="match status" value="1"/>
</dbReference>
<dbReference type="OrthoDB" id="9804511at2"/>
<dbReference type="AlphaFoldDB" id="A0A0R1KM81"/>
<dbReference type="Pfam" id="PF07971">
    <property type="entry name" value="Glyco_hydro_92"/>
    <property type="match status" value="1"/>
</dbReference>